<comment type="cofactor">
    <cofactor evidence="13">
        <name>Mg(2+)</name>
        <dbReference type="ChEBI" id="CHEBI:18420"/>
    </cofactor>
    <text evidence="13">Binds 2 Mg(2+) ion per subunit.</text>
</comment>
<dbReference type="GO" id="GO:0000287">
    <property type="term" value="F:magnesium ion binding"/>
    <property type="evidence" value="ECO:0007669"/>
    <property type="project" value="UniProtKB-UniRule"/>
</dbReference>
<evidence type="ECO:0000256" key="13">
    <source>
        <dbReference type="HAMAP-Rule" id="MF_00034"/>
    </source>
</evidence>
<keyword evidence="4 13" id="KW-0479">Metal-binding</keyword>
<protein>
    <recommendedName>
        <fullName evidence="13 14">Crossover junction endodeoxyribonuclease RuvC</fullName>
        <ecNumber evidence="13 14">3.1.21.10</ecNumber>
    </recommendedName>
    <alternativeName>
        <fullName evidence="13">Holliday junction nuclease RuvC</fullName>
    </alternativeName>
    <alternativeName>
        <fullName evidence="13">Holliday junction resolvase RuvC</fullName>
    </alternativeName>
</protein>
<evidence type="ECO:0000256" key="2">
    <source>
        <dbReference type="ARBA" id="ARBA00022490"/>
    </source>
</evidence>
<organism evidence="15 16">
    <name type="scientific">Candidatus Woesebacteria bacterium RBG_16_34_12</name>
    <dbReference type="NCBI Taxonomy" id="1802480"/>
    <lineage>
        <taxon>Bacteria</taxon>
        <taxon>Candidatus Woeseibacteriota</taxon>
    </lineage>
</organism>
<evidence type="ECO:0000256" key="5">
    <source>
        <dbReference type="ARBA" id="ARBA00022759"/>
    </source>
</evidence>
<keyword evidence="2 13" id="KW-0963">Cytoplasm</keyword>
<dbReference type="NCBIfam" id="NF000711">
    <property type="entry name" value="PRK00039.2-1"/>
    <property type="match status" value="1"/>
</dbReference>
<evidence type="ECO:0000256" key="14">
    <source>
        <dbReference type="NCBIfam" id="TIGR00228"/>
    </source>
</evidence>
<dbReference type="PANTHER" id="PTHR30194:SF3">
    <property type="entry name" value="CROSSOVER JUNCTION ENDODEOXYRIBONUCLEASE RUVC"/>
    <property type="match status" value="1"/>
</dbReference>
<dbReference type="HAMAP" id="MF_00034">
    <property type="entry name" value="RuvC"/>
    <property type="match status" value="1"/>
</dbReference>
<dbReference type="InterPro" id="IPR002176">
    <property type="entry name" value="X-over_junc_endoDNase_RuvC"/>
</dbReference>
<feature type="active site" evidence="13">
    <location>
        <position position="67"/>
    </location>
</feature>
<evidence type="ECO:0000256" key="8">
    <source>
        <dbReference type="ARBA" id="ARBA00022842"/>
    </source>
</evidence>
<dbReference type="NCBIfam" id="TIGR00228">
    <property type="entry name" value="ruvC"/>
    <property type="match status" value="1"/>
</dbReference>
<name>A0A1F7XBN1_9BACT</name>
<feature type="binding site" evidence="13">
    <location>
        <position position="7"/>
    </location>
    <ligand>
        <name>Mg(2+)</name>
        <dbReference type="ChEBI" id="CHEBI:18420"/>
        <label>1</label>
    </ligand>
</feature>
<comment type="caution">
    <text evidence="13">Lacks conserved residue(s) required for the propagation of feature annotation.</text>
</comment>
<feature type="active site" evidence="13">
    <location>
        <position position="7"/>
    </location>
</feature>
<dbReference type="EMBL" id="MGFS01000001">
    <property type="protein sequence ID" value="OGM12421.1"/>
    <property type="molecule type" value="Genomic_DNA"/>
</dbReference>
<keyword evidence="6 13" id="KW-0227">DNA damage</keyword>
<evidence type="ECO:0000256" key="12">
    <source>
        <dbReference type="ARBA" id="ARBA00029354"/>
    </source>
</evidence>
<evidence type="ECO:0000313" key="16">
    <source>
        <dbReference type="Proteomes" id="UP000177053"/>
    </source>
</evidence>
<dbReference type="FunFam" id="3.30.420.10:FF:000002">
    <property type="entry name" value="Crossover junction endodeoxyribonuclease RuvC"/>
    <property type="match status" value="1"/>
</dbReference>
<keyword evidence="8 13" id="KW-0460">Magnesium</keyword>
<evidence type="ECO:0000256" key="9">
    <source>
        <dbReference type="ARBA" id="ARBA00023125"/>
    </source>
</evidence>
<dbReference type="InterPro" id="IPR036397">
    <property type="entry name" value="RNaseH_sf"/>
</dbReference>
<dbReference type="InterPro" id="IPR012337">
    <property type="entry name" value="RNaseH-like_sf"/>
</dbReference>
<evidence type="ECO:0000256" key="10">
    <source>
        <dbReference type="ARBA" id="ARBA00023172"/>
    </source>
</evidence>
<keyword evidence="3 13" id="KW-0540">Nuclease</keyword>
<dbReference type="GO" id="GO:0005737">
    <property type="term" value="C:cytoplasm"/>
    <property type="evidence" value="ECO:0007669"/>
    <property type="project" value="UniProtKB-SubCell"/>
</dbReference>
<accession>A0A1F7XBN1</accession>
<comment type="caution">
    <text evidence="15">The sequence shown here is derived from an EMBL/GenBank/DDBJ whole genome shotgun (WGS) entry which is preliminary data.</text>
</comment>
<keyword evidence="9 13" id="KW-0238">DNA-binding</keyword>
<comment type="function">
    <text evidence="13">The RuvA-RuvB-RuvC complex processes Holliday junction (HJ) DNA during genetic recombination and DNA repair. Endonuclease that resolves HJ intermediates. Cleaves cruciform DNA by making single-stranded nicks across the HJ at symmetrical positions within the homologous arms, yielding a 5'-phosphate and a 3'-hydroxyl group; requires a central core of homology in the junction. The consensus cleavage sequence is 5'-(A/T)TT(C/G)-3'. Cleavage occurs on the 3'-side of the TT dinucleotide at the point of strand exchange. HJ branch migration catalyzed by RuvA-RuvB allows RuvC to scan DNA until it finds its consensus sequence, where it cleaves and resolves the cruciform DNA.</text>
</comment>
<evidence type="ECO:0000256" key="11">
    <source>
        <dbReference type="ARBA" id="ARBA00023204"/>
    </source>
</evidence>
<dbReference type="CDD" id="cd16962">
    <property type="entry name" value="RuvC"/>
    <property type="match status" value="1"/>
</dbReference>
<dbReference type="Pfam" id="PF02075">
    <property type="entry name" value="RuvC"/>
    <property type="match status" value="1"/>
</dbReference>
<dbReference type="GO" id="GO:0008821">
    <property type="term" value="F:crossover junction DNA endonuclease activity"/>
    <property type="evidence" value="ECO:0007669"/>
    <property type="project" value="UniProtKB-UniRule"/>
</dbReference>
<dbReference type="GO" id="GO:0048476">
    <property type="term" value="C:Holliday junction resolvase complex"/>
    <property type="evidence" value="ECO:0007669"/>
    <property type="project" value="UniProtKB-UniRule"/>
</dbReference>
<keyword evidence="7 13" id="KW-0378">Hydrolase</keyword>
<evidence type="ECO:0000256" key="7">
    <source>
        <dbReference type="ARBA" id="ARBA00022801"/>
    </source>
</evidence>
<dbReference type="SUPFAM" id="SSF53098">
    <property type="entry name" value="Ribonuclease H-like"/>
    <property type="match status" value="1"/>
</dbReference>
<dbReference type="GO" id="GO:0003677">
    <property type="term" value="F:DNA binding"/>
    <property type="evidence" value="ECO:0007669"/>
    <property type="project" value="UniProtKB-KW"/>
</dbReference>
<evidence type="ECO:0000256" key="6">
    <source>
        <dbReference type="ARBA" id="ARBA00022763"/>
    </source>
</evidence>
<comment type="catalytic activity">
    <reaction evidence="12 13">
        <text>Endonucleolytic cleavage at a junction such as a reciprocal single-stranded crossover between two homologous DNA duplexes (Holliday junction).</text>
        <dbReference type="EC" id="3.1.21.10"/>
    </reaction>
</comment>
<comment type="subcellular location">
    <subcellularLocation>
        <location evidence="13">Cytoplasm</location>
    </subcellularLocation>
</comment>
<gene>
    <name evidence="13" type="primary">ruvC</name>
    <name evidence="15" type="ORF">A2Z22_04580</name>
</gene>
<evidence type="ECO:0000256" key="1">
    <source>
        <dbReference type="ARBA" id="ARBA00009518"/>
    </source>
</evidence>
<reference evidence="15 16" key="1">
    <citation type="journal article" date="2016" name="Nat. Commun.">
        <title>Thousands of microbial genomes shed light on interconnected biogeochemical processes in an aquifer system.</title>
        <authorList>
            <person name="Anantharaman K."/>
            <person name="Brown C.T."/>
            <person name="Hug L.A."/>
            <person name="Sharon I."/>
            <person name="Castelle C.J."/>
            <person name="Probst A.J."/>
            <person name="Thomas B.C."/>
            <person name="Singh A."/>
            <person name="Wilkins M.J."/>
            <person name="Karaoz U."/>
            <person name="Brodie E.L."/>
            <person name="Williams K.H."/>
            <person name="Hubbard S.S."/>
            <person name="Banfield J.F."/>
        </authorList>
    </citation>
    <scope>NUCLEOTIDE SEQUENCE [LARGE SCALE GENOMIC DNA]</scope>
</reference>
<dbReference type="EC" id="3.1.21.10" evidence="13 14"/>
<dbReference type="Gene3D" id="3.30.420.10">
    <property type="entry name" value="Ribonuclease H-like superfamily/Ribonuclease H"/>
    <property type="match status" value="1"/>
</dbReference>
<evidence type="ECO:0000256" key="3">
    <source>
        <dbReference type="ARBA" id="ARBA00022722"/>
    </source>
</evidence>
<dbReference type="PRINTS" id="PR00696">
    <property type="entry name" value="RSOLVASERUVC"/>
</dbReference>
<dbReference type="AlphaFoldDB" id="A0A1F7XBN1"/>
<evidence type="ECO:0000256" key="4">
    <source>
        <dbReference type="ARBA" id="ARBA00022723"/>
    </source>
</evidence>
<comment type="subunit">
    <text evidence="13">Homodimer which binds Holliday junction (HJ) DNA. The HJ becomes 2-fold symmetrical on binding to RuvC with unstacked arms; it has a different conformation from HJ DNA in complex with RuvA. In the full resolvosome a probable DNA-RuvA(4)-RuvB(12)-RuvC(2) complex forms which resolves the HJ.</text>
</comment>
<sequence length="165" mass="18278">MLILGIDPGTATTGFGVLRINKKDFEVVDFGLIETDKNGEPGKRLIEIHKRLTVIIREHSPDVIAIERLFFASNAKTAMRVGQAHGVMIFTAAKEKKQVFEYAPASIKKIITGNGRADKKTMQKKLRKVFGAKVRSRPKQKTHFDNAADALAVALTHALKVTKLK</sequence>
<evidence type="ECO:0000313" key="15">
    <source>
        <dbReference type="EMBL" id="OGM12421.1"/>
    </source>
</evidence>
<keyword evidence="11 13" id="KW-0234">DNA repair</keyword>
<dbReference type="Proteomes" id="UP000177053">
    <property type="component" value="Unassembled WGS sequence"/>
</dbReference>
<dbReference type="GO" id="GO:0006281">
    <property type="term" value="P:DNA repair"/>
    <property type="evidence" value="ECO:0007669"/>
    <property type="project" value="UniProtKB-UniRule"/>
</dbReference>
<dbReference type="PANTHER" id="PTHR30194">
    <property type="entry name" value="CROSSOVER JUNCTION ENDODEOXYRIBONUCLEASE RUVC"/>
    <property type="match status" value="1"/>
</dbReference>
<feature type="binding site" evidence="13">
    <location>
        <position position="67"/>
    </location>
    <ligand>
        <name>Mg(2+)</name>
        <dbReference type="ChEBI" id="CHEBI:18420"/>
        <label>2</label>
    </ligand>
</feature>
<keyword evidence="10 13" id="KW-0233">DNA recombination</keyword>
<keyword evidence="5 13" id="KW-0255">Endonuclease</keyword>
<proteinExistence type="inferred from homology"/>
<comment type="similarity">
    <text evidence="1 13">Belongs to the RuvC family.</text>
</comment>
<dbReference type="GO" id="GO:0006310">
    <property type="term" value="P:DNA recombination"/>
    <property type="evidence" value="ECO:0007669"/>
    <property type="project" value="UniProtKB-UniRule"/>
</dbReference>